<proteinExistence type="predicted"/>
<feature type="region of interest" description="Disordered" evidence="1">
    <location>
        <begin position="1"/>
        <end position="31"/>
    </location>
</feature>
<dbReference type="Proteomes" id="UP000591948">
    <property type="component" value="Unassembled WGS sequence"/>
</dbReference>
<evidence type="ECO:0000256" key="1">
    <source>
        <dbReference type="SAM" id="MobiDB-lite"/>
    </source>
</evidence>
<evidence type="ECO:0000313" key="2">
    <source>
        <dbReference type="EMBL" id="GFP28791.1"/>
    </source>
</evidence>
<sequence>MYSIQHKEEMGREVTVDTRLVARGTPGRAVP</sequence>
<feature type="non-terminal residue" evidence="2">
    <location>
        <position position="1"/>
    </location>
</feature>
<accession>A0A6V8PD51</accession>
<dbReference type="EMBL" id="BLRY01000412">
    <property type="protein sequence ID" value="GFP28791.1"/>
    <property type="molecule type" value="Genomic_DNA"/>
</dbReference>
<protein>
    <submittedName>
        <fullName evidence="2">Uncharacterized protein</fullName>
    </submittedName>
</protein>
<organism evidence="2 3">
    <name type="scientific">Candidatus Hakubella thermalkaliphila</name>
    <dbReference type="NCBI Taxonomy" id="2754717"/>
    <lineage>
        <taxon>Bacteria</taxon>
        <taxon>Bacillati</taxon>
        <taxon>Actinomycetota</taxon>
        <taxon>Actinomycetota incertae sedis</taxon>
        <taxon>Candidatus Hakubellales</taxon>
        <taxon>Candidatus Hakubellaceae</taxon>
        <taxon>Candidatus Hakubella</taxon>
    </lineage>
</organism>
<dbReference type="AlphaFoldDB" id="A0A6V8PD51"/>
<gene>
    <name evidence="2" type="ORF">HKBW3S33_02207</name>
</gene>
<keyword evidence="3" id="KW-1185">Reference proteome</keyword>
<reference evidence="2 3" key="1">
    <citation type="journal article" date="2020" name="Front. Microbiol.">
        <title>Single-cell genomics of novel Actinobacteria with the Wood-Ljungdahl pathway discovered in a serpentinizing system.</title>
        <authorList>
            <person name="Merino N."/>
            <person name="Kawai M."/>
            <person name="Boyd E.S."/>
            <person name="Colman D.R."/>
            <person name="McGlynn S.E."/>
            <person name="Nealson K.H."/>
            <person name="Kurokawa K."/>
            <person name="Hongoh Y."/>
        </authorList>
    </citation>
    <scope>NUCLEOTIDE SEQUENCE [LARGE SCALE GENOMIC DNA]</scope>
    <source>
        <strain evidence="2 3">S33</strain>
    </source>
</reference>
<evidence type="ECO:0000313" key="3">
    <source>
        <dbReference type="Proteomes" id="UP000591948"/>
    </source>
</evidence>
<feature type="compositionally biased region" description="Basic and acidic residues" evidence="1">
    <location>
        <begin position="1"/>
        <end position="16"/>
    </location>
</feature>
<comment type="caution">
    <text evidence="2">The sequence shown here is derived from an EMBL/GenBank/DDBJ whole genome shotgun (WGS) entry which is preliminary data.</text>
</comment>
<name>A0A6V8PD51_9ACTN</name>